<dbReference type="AlphaFoldDB" id="A0A7U8C4Q1"/>
<proteinExistence type="predicted"/>
<evidence type="ECO:0000313" key="4">
    <source>
        <dbReference type="EMBL" id="EAR61472.1"/>
    </source>
</evidence>
<protein>
    <submittedName>
        <fullName evidence="4">Type IV pilus assembly protein PilX</fullName>
    </submittedName>
</protein>
<dbReference type="RefSeq" id="WP_007021236.1">
    <property type="nucleotide sequence ID" value="NZ_CH724125.1"/>
</dbReference>
<organism evidence="4 5">
    <name type="scientific">Neptuniibacter caesariensis</name>
    <dbReference type="NCBI Taxonomy" id="207954"/>
    <lineage>
        <taxon>Bacteria</taxon>
        <taxon>Pseudomonadati</taxon>
        <taxon>Pseudomonadota</taxon>
        <taxon>Gammaproteobacteria</taxon>
        <taxon>Oceanospirillales</taxon>
        <taxon>Oceanospirillaceae</taxon>
        <taxon>Neptuniibacter</taxon>
    </lineage>
</organism>
<feature type="domain" description="PilX/PilW C-terminal" evidence="2">
    <location>
        <begin position="86"/>
        <end position="168"/>
    </location>
</feature>
<feature type="domain" description="Type 4 fimbrial biogenesis protein PilX N-terminal" evidence="3">
    <location>
        <begin position="10"/>
        <end position="60"/>
    </location>
</feature>
<dbReference type="OrthoDB" id="5298746at2"/>
<sequence length="169" mass="18088">MTGAKPYKERGATLIISMIFLLILSIIGLAGMDVTSLEEKMAGNMRDRNMAFQSAEAALRDGEDYLESIVVLPAFDGNNGLYALPTDGTKRWETVSWANPSDVRSYSGAGFGELAGSSAYIVEDLAAAASSDSLEVGTPADTKRFYRVTGRAVGLTSSSEVIVQSVYKR</sequence>
<dbReference type="Proteomes" id="UP000002171">
    <property type="component" value="Unassembled WGS sequence"/>
</dbReference>
<dbReference type="InterPro" id="IPR025746">
    <property type="entry name" value="PilX_N_dom"/>
</dbReference>
<keyword evidence="5" id="KW-1185">Reference proteome</keyword>
<evidence type="ECO:0000259" key="2">
    <source>
        <dbReference type="Pfam" id="PF13681"/>
    </source>
</evidence>
<keyword evidence="1" id="KW-0812">Transmembrane</keyword>
<dbReference type="EMBL" id="AAOW01000008">
    <property type="protein sequence ID" value="EAR61472.1"/>
    <property type="molecule type" value="Genomic_DNA"/>
</dbReference>
<evidence type="ECO:0000256" key="1">
    <source>
        <dbReference type="SAM" id="Phobius"/>
    </source>
</evidence>
<keyword evidence="1" id="KW-0472">Membrane</keyword>
<evidence type="ECO:0000259" key="3">
    <source>
        <dbReference type="Pfam" id="PF14341"/>
    </source>
</evidence>
<dbReference type="Pfam" id="PF14341">
    <property type="entry name" value="PilX_N"/>
    <property type="match status" value="1"/>
</dbReference>
<dbReference type="InterPro" id="IPR025205">
    <property type="entry name" value="PilX/PilW_C"/>
</dbReference>
<name>A0A7U8C4Q1_NEPCE</name>
<reference evidence="4 5" key="1">
    <citation type="submission" date="2006-02" db="EMBL/GenBank/DDBJ databases">
        <authorList>
            <person name="Pinhassi J."/>
            <person name="Pedros-Alio C."/>
            <person name="Ferriera S."/>
            <person name="Johnson J."/>
            <person name="Kravitz S."/>
            <person name="Halpern A."/>
            <person name="Remington K."/>
            <person name="Beeson K."/>
            <person name="Tran B."/>
            <person name="Rogers Y.-H."/>
            <person name="Friedman R."/>
            <person name="Venter J.C."/>
        </authorList>
    </citation>
    <scope>NUCLEOTIDE SEQUENCE [LARGE SCALE GENOMIC DNA]</scope>
    <source>
        <strain evidence="4 5">MED92</strain>
    </source>
</reference>
<gene>
    <name evidence="4" type="ORF">MED92_18238</name>
</gene>
<feature type="transmembrane region" description="Helical" evidence="1">
    <location>
        <begin position="12"/>
        <end position="32"/>
    </location>
</feature>
<evidence type="ECO:0000313" key="5">
    <source>
        <dbReference type="Proteomes" id="UP000002171"/>
    </source>
</evidence>
<accession>A0A7U8C4Q1</accession>
<comment type="caution">
    <text evidence="4">The sequence shown here is derived from an EMBL/GenBank/DDBJ whole genome shotgun (WGS) entry which is preliminary data.</text>
</comment>
<keyword evidence="1" id="KW-1133">Transmembrane helix</keyword>
<dbReference type="Pfam" id="PF13681">
    <property type="entry name" value="PilX"/>
    <property type="match status" value="1"/>
</dbReference>